<evidence type="ECO:0000259" key="1">
    <source>
        <dbReference type="Pfam" id="PF02698"/>
    </source>
</evidence>
<dbReference type="PANTHER" id="PTHR30336:SF20">
    <property type="entry name" value="DUF218 DOMAIN-CONTAINING PROTEIN"/>
    <property type="match status" value="1"/>
</dbReference>
<dbReference type="GO" id="GO:0005886">
    <property type="term" value="C:plasma membrane"/>
    <property type="evidence" value="ECO:0007669"/>
    <property type="project" value="TreeGrafter"/>
</dbReference>
<feature type="domain" description="DUF218" evidence="1">
    <location>
        <begin position="42"/>
        <end position="183"/>
    </location>
</feature>
<reference evidence="2" key="1">
    <citation type="submission" date="2021-01" db="EMBL/GenBank/DDBJ databases">
        <authorList>
            <person name="Corre E."/>
            <person name="Pelletier E."/>
            <person name="Niang G."/>
            <person name="Scheremetjew M."/>
            <person name="Finn R."/>
            <person name="Kale V."/>
            <person name="Holt S."/>
            <person name="Cochrane G."/>
            <person name="Meng A."/>
            <person name="Brown T."/>
            <person name="Cohen L."/>
        </authorList>
    </citation>
    <scope>NUCLEOTIDE SEQUENCE</scope>
    <source>
        <strain evidence="2">CCMP281</strain>
    </source>
</reference>
<dbReference type="Pfam" id="PF02698">
    <property type="entry name" value="DUF218"/>
    <property type="match status" value="1"/>
</dbReference>
<dbReference type="InterPro" id="IPR051599">
    <property type="entry name" value="Cell_Envelope_Assoc"/>
</dbReference>
<dbReference type="InterPro" id="IPR003848">
    <property type="entry name" value="DUF218"/>
</dbReference>
<name>A0A7S3AN82_9EUKA</name>
<gene>
    <name evidence="2" type="ORF">HERI1096_LOCUS8723</name>
</gene>
<dbReference type="PANTHER" id="PTHR30336">
    <property type="entry name" value="INNER MEMBRANE PROTEIN, PROBABLE PERMEASE"/>
    <property type="match status" value="1"/>
</dbReference>
<accession>A0A7S3AN82</accession>
<evidence type="ECO:0000313" key="2">
    <source>
        <dbReference type="EMBL" id="CAE0108063.1"/>
    </source>
</evidence>
<protein>
    <recommendedName>
        <fullName evidence="1">DUF218 domain-containing protein</fullName>
    </recommendedName>
</protein>
<dbReference type="EMBL" id="HBHX01015580">
    <property type="protein sequence ID" value="CAE0108063.1"/>
    <property type="molecule type" value="Transcribed_RNA"/>
</dbReference>
<dbReference type="CDD" id="cd06259">
    <property type="entry name" value="YdcF-like"/>
    <property type="match status" value="1"/>
</dbReference>
<dbReference type="AlphaFoldDB" id="A0A7S3AN82"/>
<proteinExistence type="predicted"/>
<sequence length="231" mass="25387">MTYFLLLATVVALCCRFLYVFGVIARTRLHLGGRLLAERGRVILVLGGAAERERVGALIACSEPYHAARLIVSSGCFRRPEDFDPHAQMAHSPQMFQGVDFAALAPRLTIDRRAVDTVTNFTSLASDLSHSGCNRVTLVTSDYHMPRACAIAQIVLHYYGILFDVHPVHGTETHIAPGATQLDELSAAQRRTLAASESAARRLRDIARAWAWVLLGVSGEGASRWVHPERD</sequence>
<organism evidence="2">
    <name type="scientific">Haptolina ericina</name>
    <dbReference type="NCBI Taxonomy" id="156174"/>
    <lineage>
        <taxon>Eukaryota</taxon>
        <taxon>Haptista</taxon>
        <taxon>Haptophyta</taxon>
        <taxon>Prymnesiophyceae</taxon>
        <taxon>Prymnesiales</taxon>
        <taxon>Prymnesiaceae</taxon>
        <taxon>Haptolina</taxon>
    </lineage>
</organism>